<protein>
    <submittedName>
        <fullName evidence="2">Uncharacterized protein</fullName>
    </submittedName>
</protein>
<keyword evidence="1" id="KW-0472">Membrane</keyword>
<keyword evidence="3" id="KW-1185">Reference proteome</keyword>
<accession>A0A6V7HJ25</accession>
<dbReference type="EMBL" id="CAJDYZ010012298">
    <property type="protein sequence ID" value="CAD1480607.1"/>
    <property type="molecule type" value="Genomic_DNA"/>
</dbReference>
<name>A0A6V7HJ25_9HYME</name>
<feature type="transmembrane region" description="Helical" evidence="1">
    <location>
        <begin position="106"/>
        <end position="125"/>
    </location>
</feature>
<comment type="caution">
    <text evidence="2">The sequence shown here is derived from an EMBL/GenBank/DDBJ whole genome shotgun (WGS) entry which is preliminary data.</text>
</comment>
<organism evidence="2 3">
    <name type="scientific">Heterotrigona itama</name>
    <dbReference type="NCBI Taxonomy" id="395501"/>
    <lineage>
        <taxon>Eukaryota</taxon>
        <taxon>Metazoa</taxon>
        <taxon>Ecdysozoa</taxon>
        <taxon>Arthropoda</taxon>
        <taxon>Hexapoda</taxon>
        <taxon>Insecta</taxon>
        <taxon>Pterygota</taxon>
        <taxon>Neoptera</taxon>
        <taxon>Endopterygota</taxon>
        <taxon>Hymenoptera</taxon>
        <taxon>Apocrita</taxon>
        <taxon>Aculeata</taxon>
        <taxon>Apoidea</taxon>
        <taxon>Anthophila</taxon>
        <taxon>Apidae</taxon>
        <taxon>Heterotrigona</taxon>
    </lineage>
</organism>
<gene>
    <name evidence="2" type="ORF">MHI_LOCUS950355</name>
</gene>
<keyword evidence="1" id="KW-0812">Transmembrane</keyword>
<evidence type="ECO:0000256" key="1">
    <source>
        <dbReference type="SAM" id="Phobius"/>
    </source>
</evidence>
<evidence type="ECO:0000313" key="2">
    <source>
        <dbReference type="EMBL" id="CAD1480607.1"/>
    </source>
</evidence>
<reference evidence="2" key="1">
    <citation type="submission" date="2020-07" db="EMBL/GenBank/DDBJ databases">
        <authorList>
            <person name="Nazaruddin N."/>
        </authorList>
    </citation>
    <scope>NUCLEOTIDE SEQUENCE</scope>
</reference>
<sequence length="168" mass="19029">MDYLYLECNLCSENSGPANREQIGTLYQALRSLNLLKLLSSVRSPNVVPLLVLLTHDTDLQSVAADRQIAPSDCHLFLAQVAVKMQMNLILIHRAVQLRIENHRRWTYVILAWIVVVALVIWIVIVRGDWNWGGRSRRPGTVVITWTTAACPTAREDVRIVGLGGYQW</sequence>
<keyword evidence="1" id="KW-1133">Transmembrane helix</keyword>
<dbReference type="AlphaFoldDB" id="A0A6V7HJ25"/>
<proteinExistence type="predicted"/>
<evidence type="ECO:0000313" key="3">
    <source>
        <dbReference type="Proteomes" id="UP000752696"/>
    </source>
</evidence>
<dbReference type="Proteomes" id="UP000752696">
    <property type="component" value="Unassembled WGS sequence"/>
</dbReference>